<evidence type="ECO:0000259" key="17">
    <source>
        <dbReference type="PROSITE" id="PS50994"/>
    </source>
</evidence>
<sequence>MPSLDTEYAIKCKLKRVLHKNPIPSGRRPFEKIHFDLLEIKPYAKNSAQYVLVITNDFSQFNRFILLLNKYQAKKNLISFIREIKKTGNYPLHLHSDQGGEFSSTKFLTECGKLGISFECRPADSPQSNGIAERFNQSLLIKICCLLAQCSLPISFWDEAANHASTIMNLLPSRALNWKSSVFMHQNNKPKPLPPFKALLYLGYEKYSYAMRFFDPTSRKIVVSKDFSITQLTFEYGSKKVLKKDPITLPTSKISPLQHNPSDSLIIEALFTFTTTTLKRPNTSLAALSPLRPPATVEPDKDHPNSKIQSNQQEKTKKGYSYVPHYSTAPRNLESRISTTNIINKTNSNQQKNQNTAHLIDNSQPEGEAVMLNETIPISDALLNKEELQHGKNAIEEEFKFLTTKNTGMLVPPPKDEKIIGGMWCLVKKKNEFGEATRYKAQWVCFENYQENMNHYFDTYSSVARNKSLKILLSMAINRDMHKFQFDFETAFLYGVIDAPFYVSHVSNFKIPGKESWAWKLKKSLYGTGQTPCQWHSHLSSMLNNIGMYLCNSEESLFSNKEKTI</sequence>
<comment type="catalytic activity">
    <reaction evidence="14">
        <text>DNA(n) + a 2'-deoxyribonucleoside 5'-triphosphate = DNA(n+1) + diphosphate</text>
        <dbReference type="Rhea" id="RHEA:22508"/>
        <dbReference type="Rhea" id="RHEA-COMP:17339"/>
        <dbReference type="Rhea" id="RHEA-COMP:17340"/>
        <dbReference type="ChEBI" id="CHEBI:33019"/>
        <dbReference type="ChEBI" id="CHEBI:61560"/>
        <dbReference type="ChEBI" id="CHEBI:173112"/>
        <dbReference type="EC" id="2.7.7.49"/>
    </reaction>
</comment>
<evidence type="ECO:0000256" key="6">
    <source>
        <dbReference type="ARBA" id="ARBA00022801"/>
    </source>
</evidence>
<dbReference type="PANTHER" id="PTHR42648">
    <property type="entry name" value="TRANSPOSASE, PUTATIVE-RELATED"/>
    <property type="match status" value="1"/>
</dbReference>
<dbReference type="GO" id="GO:0046872">
    <property type="term" value="F:metal ion binding"/>
    <property type="evidence" value="ECO:0007669"/>
    <property type="project" value="UniProtKB-KW"/>
</dbReference>
<dbReference type="GO" id="GO:0004519">
    <property type="term" value="F:endonuclease activity"/>
    <property type="evidence" value="ECO:0007669"/>
    <property type="project" value="UniProtKB-KW"/>
</dbReference>
<keyword evidence="1" id="KW-0815">Transposition</keyword>
<proteinExistence type="predicted"/>
<dbReference type="PANTHER" id="PTHR42648:SF11">
    <property type="entry name" value="TRANSPOSON TY4-P GAG-POL POLYPROTEIN"/>
    <property type="match status" value="1"/>
</dbReference>
<keyword evidence="8" id="KW-0694">RNA-binding</keyword>
<protein>
    <recommendedName>
        <fullName evidence="17">Integrase catalytic domain-containing protein</fullName>
    </recommendedName>
</protein>
<evidence type="ECO:0000256" key="14">
    <source>
        <dbReference type="ARBA" id="ARBA00048173"/>
    </source>
</evidence>
<dbReference type="SUPFAM" id="SSF53098">
    <property type="entry name" value="Ribonuclease H-like"/>
    <property type="match status" value="1"/>
</dbReference>
<evidence type="ECO:0000256" key="4">
    <source>
        <dbReference type="ARBA" id="ARBA00022723"/>
    </source>
</evidence>
<evidence type="ECO:0000256" key="9">
    <source>
        <dbReference type="ARBA" id="ARBA00022908"/>
    </source>
</evidence>
<evidence type="ECO:0000256" key="11">
    <source>
        <dbReference type="ARBA" id="ARBA00022932"/>
    </source>
</evidence>
<dbReference type="EMBL" id="AVOT02014880">
    <property type="protein sequence ID" value="MBW0498742.1"/>
    <property type="molecule type" value="Genomic_DNA"/>
</dbReference>
<dbReference type="GO" id="GO:0015074">
    <property type="term" value="P:DNA integration"/>
    <property type="evidence" value="ECO:0007669"/>
    <property type="project" value="UniProtKB-KW"/>
</dbReference>
<evidence type="ECO:0000256" key="5">
    <source>
        <dbReference type="ARBA" id="ARBA00022759"/>
    </source>
</evidence>
<evidence type="ECO:0000256" key="2">
    <source>
        <dbReference type="ARBA" id="ARBA00022695"/>
    </source>
</evidence>
<keyword evidence="4" id="KW-0479">Metal-binding</keyword>
<dbReference type="GO" id="GO:0003723">
    <property type="term" value="F:RNA binding"/>
    <property type="evidence" value="ECO:0007669"/>
    <property type="project" value="UniProtKB-KW"/>
</dbReference>
<feature type="region of interest" description="Disordered" evidence="16">
    <location>
        <begin position="284"/>
        <end position="318"/>
    </location>
</feature>
<evidence type="ECO:0000256" key="12">
    <source>
        <dbReference type="ARBA" id="ARBA00023172"/>
    </source>
</evidence>
<dbReference type="GO" id="GO:0005634">
    <property type="term" value="C:nucleus"/>
    <property type="evidence" value="ECO:0007669"/>
    <property type="project" value="UniProtKB-ARBA"/>
</dbReference>
<keyword evidence="9" id="KW-0229">DNA integration</keyword>
<keyword evidence="10" id="KW-0695">RNA-directed DNA polymerase</keyword>
<keyword evidence="2" id="KW-0548">Nucleotidyltransferase</keyword>
<reference evidence="18" key="1">
    <citation type="submission" date="2021-03" db="EMBL/GenBank/DDBJ databases">
        <title>Draft genome sequence of rust myrtle Austropuccinia psidii MF-1, a brazilian biotype.</title>
        <authorList>
            <person name="Quecine M.C."/>
            <person name="Pachon D.M.R."/>
            <person name="Bonatelli M.L."/>
            <person name="Correr F.H."/>
            <person name="Franceschini L.M."/>
            <person name="Leite T.F."/>
            <person name="Margarido G.R.A."/>
            <person name="Almeida C.A."/>
            <person name="Ferrarezi J.A."/>
            <person name="Labate C.A."/>
        </authorList>
    </citation>
    <scope>NUCLEOTIDE SEQUENCE</scope>
    <source>
        <strain evidence="18">MF-1</strain>
    </source>
</reference>
<organism evidence="18 19">
    <name type="scientific">Austropuccinia psidii MF-1</name>
    <dbReference type="NCBI Taxonomy" id="1389203"/>
    <lineage>
        <taxon>Eukaryota</taxon>
        <taxon>Fungi</taxon>
        <taxon>Dikarya</taxon>
        <taxon>Basidiomycota</taxon>
        <taxon>Pucciniomycotina</taxon>
        <taxon>Pucciniomycetes</taxon>
        <taxon>Pucciniales</taxon>
        <taxon>Sphaerophragmiaceae</taxon>
        <taxon>Austropuccinia</taxon>
    </lineage>
</organism>
<keyword evidence="5" id="KW-0255">Endonuclease</keyword>
<evidence type="ECO:0000256" key="13">
    <source>
        <dbReference type="ARBA" id="ARBA00023268"/>
    </source>
</evidence>
<dbReference type="GO" id="GO:0032196">
    <property type="term" value="P:transposition"/>
    <property type="evidence" value="ECO:0007669"/>
    <property type="project" value="UniProtKB-KW"/>
</dbReference>
<keyword evidence="19" id="KW-1185">Reference proteome</keyword>
<dbReference type="Proteomes" id="UP000765509">
    <property type="component" value="Unassembled WGS sequence"/>
</dbReference>
<comment type="catalytic activity">
    <reaction evidence="15">
        <text>DNA(n) + a 2'-deoxyribonucleoside 5'-triphosphate = DNA(n+1) + diphosphate</text>
        <dbReference type="Rhea" id="RHEA:22508"/>
        <dbReference type="Rhea" id="RHEA-COMP:17339"/>
        <dbReference type="Rhea" id="RHEA-COMP:17340"/>
        <dbReference type="ChEBI" id="CHEBI:33019"/>
        <dbReference type="ChEBI" id="CHEBI:61560"/>
        <dbReference type="ChEBI" id="CHEBI:173112"/>
        <dbReference type="EC" id="2.7.7.7"/>
    </reaction>
</comment>
<feature type="domain" description="Integrase catalytic" evidence="17">
    <location>
        <begin position="25"/>
        <end position="200"/>
    </location>
</feature>
<keyword evidence="12" id="KW-0233">DNA recombination</keyword>
<evidence type="ECO:0000256" key="1">
    <source>
        <dbReference type="ARBA" id="ARBA00022578"/>
    </source>
</evidence>
<gene>
    <name evidence="18" type="ORF">O181_038457</name>
</gene>
<dbReference type="GO" id="GO:0003964">
    <property type="term" value="F:RNA-directed DNA polymerase activity"/>
    <property type="evidence" value="ECO:0007669"/>
    <property type="project" value="UniProtKB-KW"/>
</dbReference>
<dbReference type="GO" id="GO:0016787">
    <property type="term" value="F:hydrolase activity"/>
    <property type="evidence" value="ECO:0007669"/>
    <property type="project" value="UniProtKB-KW"/>
</dbReference>
<accession>A0A9Q3DAZ2</accession>
<keyword evidence="3" id="KW-0540">Nuclease</keyword>
<dbReference type="InterPro" id="IPR036397">
    <property type="entry name" value="RNaseH_sf"/>
</dbReference>
<keyword evidence="11" id="KW-0808">Transferase</keyword>
<evidence type="ECO:0000256" key="8">
    <source>
        <dbReference type="ARBA" id="ARBA00022884"/>
    </source>
</evidence>
<keyword evidence="13" id="KW-0511">Multifunctional enzyme</keyword>
<evidence type="ECO:0000256" key="7">
    <source>
        <dbReference type="ARBA" id="ARBA00022842"/>
    </source>
</evidence>
<evidence type="ECO:0000313" key="19">
    <source>
        <dbReference type="Proteomes" id="UP000765509"/>
    </source>
</evidence>
<name>A0A9Q3DAZ2_9BASI</name>
<evidence type="ECO:0000256" key="10">
    <source>
        <dbReference type="ARBA" id="ARBA00022918"/>
    </source>
</evidence>
<dbReference type="PROSITE" id="PS50994">
    <property type="entry name" value="INTEGRASE"/>
    <property type="match status" value="1"/>
</dbReference>
<keyword evidence="6" id="KW-0378">Hydrolase</keyword>
<evidence type="ECO:0000256" key="15">
    <source>
        <dbReference type="ARBA" id="ARBA00049244"/>
    </source>
</evidence>
<keyword evidence="7" id="KW-0460">Magnesium</keyword>
<comment type="caution">
    <text evidence="18">The sequence shown here is derived from an EMBL/GenBank/DDBJ whole genome shotgun (WGS) entry which is preliminary data.</text>
</comment>
<dbReference type="GO" id="GO:0006310">
    <property type="term" value="P:DNA recombination"/>
    <property type="evidence" value="ECO:0007669"/>
    <property type="project" value="UniProtKB-KW"/>
</dbReference>
<dbReference type="Gene3D" id="3.30.420.10">
    <property type="entry name" value="Ribonuclease H-like superfamily/Ribonuclease H"/>
    <property type="match status" value="1"/>
</dbReference>
<evidence type="ECO:0000256" key="16">
    <source>
        <dbReference type="SAM" id="MobiDB-lite"/>
    </source>
</evidence>
<dbReference type="InterPro" id="IPR001584">
    <property type="entry name" value="Integrase_cat-core"/>
</dbReference>
<dbReference type="InterPro" id="IPR039537">
    <property type="entry name" value="Retrotran_Ty1/copia-like"/>
</dbReference>
<dbReference type="InterPro" id="IPR012337">
    <property type="entry name" value="RNaseH-like_sf"/>
</dbReference>
<dbReference type="Pfam" id="PF00665">
    <property type="entry name" value="rve"/>
    <property type="match status" value="1"/>
</dbReference>
<dbReference type="AlphaFoldDB" id="A0A9Q3DAZ2"/>
<dbReference type="GO" id="GO:0003887">
    <property type="term" value="F:DNA-directed DNA polymerase activity"/>
    <property type="evidence" value="ECO:0007669"/>
    <property type="project" value="UniProtKB-KW"/>
</dbReference>
<keyword evidence="11" id="KW-0239">DNA-directed DNA polymerase</keyword>
<dbReference type="Pfam" id="PF07727">
    <property type="entry name" value="RVT_2"/>
    <property type="match status" value="1"/>
</dbReference>
<evidence type="ECO:0000256" key="3">
    <source>
        <dbReference type="ARBA" id="ARBA00022722"/>
    </source>
</evidence>
<dbReference type="OrthoDB" id="2787706at2759"/>
<dbReference type="InterPro" id="IPR013103">
    <property type="entry name" value="RVT_2"/>
</dbReference>
<evidence type="ECO:0000313" key="18">
    <source>
        <dbReference type="EMBL" id="MBW0498742.1"/>
    </source>
</evidence>